<feature type="transmembrane region" description="Helical" evidence="6">
    <location>
        <begin position="513"/>
        <end position="535"/>
    </location>
</feature>
<organism evidence="7 8">
    <name type="scientific">Streptomyces beijiangensis</name>
    <dbReference type="NCBI Taxonomy" id="163361"/>
    <lineage>
        <taxon>Bacteria</taxon>
        <taxon>Bacillati</taxon>
        <taxon>Actinomycetota</taxon>
        <taxon>Actinomycetes</taxon>
        <taxon>Kitasatosporales</taxon>
        <taxon>Streptomycetaceae</taxon>
        <taxon>Streptomyces</taxon>
    </lineage>
</organism>
<feature type="transmembrane region" description="Helical" evidence="6">
    <location>
        <begin position="590"/>
        <end position="610"/>
    </location>
</feature>
<comment type="caution">
    <text evidence="7">The sequence shown here is derived from an EMBL/GenBank/DDBJ whole genome shotgun (WGS) entry which is preliminary data.</text>
</comment>
<dbReference type="RefSeq" id="WP_206961380.1">
    <property type="nucleotide sequence ID" value="NZ_BAAAJJ010000008.1"/>
</dbReference>
<feature type="transmembrane region" description="Helical" evidence="6">
    <location>
        <begin position="674"/>
        <end position="693"/>
    </location>
</feature>
<feature type="transmembrane region" description="Helical" evidence="6">
    <location>
        <begin position="85"/>
        <end position="107"/>
    </location>
</feature>
<feature type="transmembrane region" description="Helical" evidence="6">
    <location>
        <begin position="705"/>
        <end position="724"/>
    </location>
</feature>
<protein>
    <submittedName>
        <fullName evidence="7">Flippase-like domain-containing protein</fullName>
    </submittedName>
</protein>
<feature type="transmembrane region" description="Helical" evidence="6">
    <location>
        <begin position="53"/>
        <end position="73"/>
    </location>
</feature>
<comment type="subcellular location">
    <subcellularLocation>
        <location evidence="1">Cell membrane</location>
        <topology evidence="1">Multi-pass membrane protein</topology>
    </subcellularLocation>
</comment>
<dbReference type="SUPFAM" id="SSF56112">
    <property type="entry name" value="Protein kinase-like (PK-like)"/>
    <property type="match status" value="1"/>
</dbReference>
<gene>
    <name evidence="7" type="ORF">J0695_09150</name>
</gene>
<keyword evidence="8" id="KW-1185">Reference proteome</keyword>
<feature type="transmembrane region" description="Helical" evidence="6">
    <location>
        <begin position="127"/>
        <end position="145"/>
    </location>
</feature>
<dbReference type="PANTHER" id="PTHR39087:SF2">
    <property type="entry name" value="UPF0104 MEMBRANE PROTEIN MJ1595"/>
    <property type="match status" value="1"/>
</dbReference>
<evidence type="ECO:0000256" key="1">
    <source>
        <dbReference type="ARBA" id="ARBA00004651"/>
    </source>
</evidence>
<dbReference type="Pfam" id="PF03706">
    <property type="entry name" value="LPG_synthase_TM"/>
    <property type="match status" value="1"/>
</dbReference>
<evidence type="ECO:0000256" key="6">
    <source>
        <dbReference type="SAM" id="Phobius"/>
    </source>
</evidence>
<feature type="transmembrane region" description="Helical" evidence="6">
    <location>
        <begin position="622"/>
        <end position="642"/>
    </location>
</feature>
<dbReference type="Proteomes" id="UP000664167">
    <property type="component" value="Unassembled WGS sequence"/>
</dbReference>
<evidence type="ECO:0000256" key="3">
    <source>
        <dbReference type="ARBA" id="ARBA00022692"/>
    </source>
</evidence>
<dbReference type="InterPro" id="IPR022791">
    <property type="entry name" value="L-PG_synthase/AglD"/>
</dbReference>
<name>A0A939F5P8_9ACTN</name>
<keyword evidence="5 6" id="KW-0472">Membrane</keyword>
<proteinExistence type="predicted"/>
<sequence>MTDIGGPTDDGGPEQQLHAFTRQSADRARLIAGAVVITLLVALAVLERAAPDILIGPVVFAAGVVMAVAPAVAAVERLVRHGGRLVADGVLAALVAYLTAFAINLYVRGPAPAALRDALTTTHADGSSTPVHLYIATVVAFVSLVGFGDRLIVRNATWFSLAITAAAALVEHRATLVGVLVSFALGRTVAYGVRWVRGAADTRPTGESVMAALAGADLAPADWKRAPDGVDGARRYGVTTEAGTRLTVTLLDRDRLAVGLAYRLYQRLRLRRPAQSQGLVSLQHIVEQRTLLALAVRDSGIRTPKLAAVRKLGTDAVMLAYEEIKGRTLDELPPEEITDALLERIWRVTAELHRHQISHRRLSTGAFLVDEAGAVWLMRLEAGEVAASELQQRLDDVELLTTLGVLAGSERAVRVAREVLGDPAMGAILPLLRPAVVSAETRGQLRRHKGVVAGITEEILAFQPEAPQSPAVVLERLRPRTILSGLGGVIAAYFLISQFSGQPIGSLFKGMSWPWAVAALGASALTYIAAAMGLGGFVPHRLNKLHLLLAQFAASFVTLVTPAAVGGVALNTRFLQKAGVASGLAVTSMAASQVAGFGAFLLLVMLLGSISGSSQGSYLPPSSVIVTVLLAVGVLGLAAATVPPVRKFVATRVMPFFAGVGPRMLELLSDPRKLLVGLGGAFLLPLAGSLALWACVRAFVPDRPISFATVAVVFLIGKTAGSVVPTPGGLGAVEALLSGGLSTATGIGASTAFSAVILFRLFTFWLPIIPGWLATTWLQKRGAL</sequence>
<accession>A0A939F5P8</accession>
<dbReference type="InterPro" id="IPR011009">
    <property type="entry name" value="Kinase-like_dom_sf"/>
</dbReference>
<reference evidence="7" key="1">
    <citation type="submission" date="2021-03" db="EMBL/GenBank/DDBJ databases">
        <title>Streptomyces poriferae sp. nov., a novel marine sponge-derived Actinobacteria species with anti-MRSA activity.</title>
        <authorList>
            <person name="Sandoval-Powers M."/>
            <person name="Kralova S."/>
            <person name="Nguyen G.-S."/>
            <person name="Fawwal D."/>
            <person name="Degnes K."/>
            <person name="Klinkenberg G."/>
            <person name="Sletta H."/>
            <person name="Wentzel A."/>
            <person name="Liles M.R."/>
        </authorList>
    </citation>
    <scope>NUCLEOTIDE SEQUENCE</scope>
    <source>
        <strain evidence="7">DSM 41794</strain>
    </source>
</reference>
<feature type="transmembrane region" description="Helical" evidence="6">
    <location>
        <begin position="547"/>
        <end position="570"/>
    </location>
</feature>
<keyword evidence="3 6" id="KW-0812">Transmembrane</keyword>
<evidence type="ECO:0000256" key="5">
    <source>
        <dbReference type="ARBA" id="ARBA00023136"/>
    </source>
</evidence>
<dbReference type="AlphaFoldDB" id="A0A939F5P8"/>
<feature type="transmembrane region" description="Helical" evidence="6">
    <location>
        <begin position="30"/>
        <end position="47"/>
    </location>
</feature>
<evidence type="ECO:0000256" key="4">
    <source>
        <dbReference type="ARBA" id="ARBA00022989"/>
    </source>
</evidence>
<evidence type="ECO:0000313" key="8">
    <source>
        <dbReference type="Proteomes" id="UP000664167"/>
    </source>
</evidence>
<dbReference type="GO" id="GO:0005886">
    <property type="term" value="C:plasma membrane"/>
    <property type="evidence" value="ECO:0007669"/>
    <property type="project" value="UniProtKB-SubCell"/>
</dbReference>
<dbReference type="PANTHER" id="PTHR39087">
    <property type="entry name" value="UPF0104 MEMBRANE PROTEIN MJ1595"/>
    <property type="match status" value="1"/>
</dbReference>
<keyword evidence="2" id="KW-1003">Cell membrane</keyword>
<feature type="transmembrane region" description="Helical" evidence="6">
    <location>
        <begin position="482"/>
        <end position="501"/>
    </location>
</feature>
<evidence type="ECO:0000313" key="7">
    <source>
        <dbReference type="EMBL" id="MBO0511979.1"/>
    </source>
</evidence>
<keyword evidence="4 6" id="KW-1133">Transmembrane helix</keyword>
<dbReference type="EMBL" id="JAFLRJ010000081">
    <property type="protein sequence ID" value="MBO0511979.1"/>
    <property type="molecule type" value="Genomic_DNA"/>
</dbReference>
<evidence type="ECO:0000256" key="2">
    <source>
        <dbReference type="ARBA" id="ARBA00022475"/>
    </source>
</evidence>